<dbReference type="Proteomes" id="UP000580517">
    <property type="component" value="Unassembled WGS sequence"/>
</dbReference>
<dbReference type="AlphaFoldDB" id="A0A853FIQ5"/>
<sequence>MSVRILSLHSYPVKSCAGISHEEAAVSQGGMPLDRQWVIVDHQGIFMTQRTCARMALIQPSLQHGTHGDLTLNAPGMPAIVIPWLVDTAHPPRVHVRIWAADTLGFDEGDAAAQWLETFLGVPCRLLRVHPEAQRIASPDHVDFWRERHQAWAPGFPARHQFGFADGFPFLICNQGSLDELNQQLAERSVAPVPMNRFRPSIVVEGLDGYEEDYLGGMQIGSLTFAFVKRCARCPIPNIDQATAISAPEPGITLARHRQFPEGVLFGVNAVVGGAGPGAILCVGDAVEPEYDL</sequence>
<dbReference type="InterPro" id="IPR011037">
    <property type="entry name" value="Pyrv_Knase-like_insert_dom_sf"/>
</dbReference>
<dbReference type="GO" id="GO:0030151">
    <property type="term" value="F:molybdenum ion binding"/>
    <property type="evidence" value="ECO:0007669"/>
    <property type="project" value="InterPro"/>
</dbReference>
<dbReference type="InterPro" id="IPR005302">
    <property type="entry name" value="MoCF_Sase_C"/>
</dbReference>
<name>A0A853FIQ5_9BURK</name>
<dbReference type="OrthoDB" id="581532at2"/>
<dbReference type="PANTHER" id="PTHR14237">
    <property type="entry name" value="MOLYBDOPTERIN COFACTOR SULFURASE MOSC"/>
    <property type="match status" value="1"/>
</dbReference>
<dbReference type="InterPro" id="IPR005303">
    <property type="entry name" value="MOCOS_middle"/>
</dbReference>
<feature type="domain" description="MOSC" evidence="1">
    <location>
        <begin position="134"/>
        <end position="290"/>
    </location>
</feature>
<accession>A0A853FIQ5</accession>
<evidence type="ECO:0000313" key="2">
    <source>
        <dbReference type="EMBL" id="NYT37846.1"/>
    </source>
</evidence>
<dbReference type="RefSeq" id="WP_129969803.1">
    <property type="nucleotide sequence ID" value="NZ_JACCEW010000004.1"/>
</dbReference>
<dbReference type="SUPFAM" id="SSF50800">
    <property type="entry name" value="PK beta-barrel domain-like"/>
    <property type="match status" value="1"/>
</dbReference>
<keyword evidence="3" id="KW-1185">Reference proteome</keyword>
<evidence type="ECO:0000313" key="3">
    <source>
        <dbReference type="Proteomes" id="UP000580517"/>
    </source>
</evidence>
<dbReference type="GO" id="GO:0030170">
    <property type="term" value="F:pyridoxal phosphate binding"/>
    <property type="evidence" value="ECO:0007669"/>
    <property type="project" value="InterPro"/>
</dbReference>
<evidence type="ECO:0000259" key="1">
    <source>
        <dbReference type="PROSITE" id="PS51340"/>
    </source>
</evidence>
<dbReference type="PANTHER" id="PTHR14237:SF19">
    <property type="entry name" value="MITOCHONDRIAL AMIDOXIME REDUCING COMPONENT 1"/>
    <property type="match status" value="1"/>
</dbReference>
<dbReference type="SUPFAM" id="SSF141673">
    <property type="entry name" value="MOSC N-terminal domain-like"/>
    <property type="match status" value="1"/>
</dbReference>
<gene>
    <name evidence="2" type="ORF">H0A68_13250</name>
</gene>
<comment type="caution">
    <text evidence="2">The sequence shown here is derived from an EMBL/GenBank/DDBJ whole genome shotgun (WGS) entry which is preliminary data.</text>
</comment>
<dbReference type="GO" id="GO:0003824">
    <property type="term" value="F:catalytic activity"/>
    <property type="evidence" value="ECO:0007669"/>
    <property type="project" value="InterPro"/>
</dbReference>
<reference evidence="2 3" key="1">
    <citation type="submission" date="2020-07" db="EMBL/GenBank/DDBJ databases">
        <title>Taxonomic revisions and descriptions of new bacterial species based on genomic comparisons in the high-G+C-content subgroup of the family Alcaligenaceae.</title>
        <authorList>
            <person name="Szabo A."/>
            <person name="Felfoldi T."/>
        </authorList>
    </citation>
    <scope>NUCLEOTIDE SEQUENCE [LARGE SCALE GENOMIC DNA]</scope>
    <source>
        <strain evidence="2 3">DSM 25264</strain>
    </source>
</reference>
<dbReference type="Pfam" id="PF03473">
    <property type="entry name" value="MOSC"/>
    <property type="match status" value="1"/>
</dbReference>
<proteinExistence type="predicted"/>
<protein>
    <submittedName>
        <fullName evidence="2">MOSC N-terminal beta barrel domain-containing protein</fullName>
    </submittedName>
</protein>
<organism evidence="2 3">
    <name type="scientific">Allopusillimonas soli</name>
    <dbReference type="NCBI Taxonomy" id="659016"/>
    <lineage>
        <taxon>Bacteria</taxon>
        <taxon>Pseudomonadati</taxon>
        <taxon>Pseudomonadota</taxon>
        <taxon>Betaproteobacteria</taxon>
        <taxon>Burkholderiales</taxon>
        <taxon>Alcaligenaceae</taxon>
        <taxon>Allopusillimonas</taxon>
    </lineage>
</organism>
<dbReference type="PROSITE" id="PS51340">
    <property type="entry name" value="MOSC"/>
    <property type="match status" value="1"/>
</dbReference>
<dbReference type="EMBL" id="JACCEW010000004">
    <property type="protein sequence ID" value="NYT37846.1"/>
    <property type="molecule type" value="Genomic_DNA"/>
</dbReference>
<dbReference type="Pfam" id="PF03476">
    <property type="entry name" value="MOSC_N"/>
    <property type="match status" value="1"/>
</dbReference>